<dbReference type="InterPro" id="IPR016024">
    <property type="entry name" value="ARM-type_fold"/>
</dbReference>
<sequence length="294" mass="33107">MKFQHVLLLVFLWNVSLFSEQDEAFFETQRKRLSSSDIFEIRDAIDRLTFIKSNRGYRDILSALEGTPNFPTSENNAPAVKFYAAKALAKKGDKIAIPVLIKTFQKESASIIEYNPPKVRKISDGVADRHSTSSPYFYGDGEISIVLACGEMLRALGSLPTTESSEQTIKQALSHPNFYIRSSAADAMYESDRKVWISSLADGLGKEQVPYAKISILSAIVGLERLPNQNFKAVTEMLSHDDPEVRKKASQALRRLDLRIAAPYLEKAILVENHPNVLSQMKEDHSYLISFRYP</sequence>
<proteinExistence type="predicted"/>
<protein>
    <recommendedName>
        <fullName evidence="3">HEAT repeat protein</fullName>
    </recommendedName>
</protein>
<dbReference type="SMART" id="SM00567">
    <property type="entry name" value="EZ_HEAT"/>
    <property type="match status" value="4"/>
</dbReference>
<dbReference type="InterPro" id="IPR004155">
    <property type="entry name" value="PBS_lyase_HEAT"/>
</dbReference>
<dbReference type="SUPFAM" id="SSF48371">
    <property type="entry name" value="ARM repeat"/>
    <property type="match status" value="1"/>
</dbReference>
<accession>A0A2P2D880</accession>
<dbReference type="OrthoDB" id="342668at2"/>
<reference evidence="2" key="1">
    <citation type="journal article" date="2019" name="Microbiol. Immunol.">
        <title>Molecular and phenotypic characterization of Leptospira johnsonii sp. nov., Leptospira ellinghausenii sp. nov. and Leptospira ryugenii sp. nov. isolated from soil and water in Japan.</title>
        <authorList>
            <person name="Masuzawa T."/>
            <person name="Saito M."/>
            <person name="Nakao R."/>
            <person name="Nikaido Y."/>
            <person name="Matsumoto M."/>
            <person name="Ogawa M."/>
            <person name="Yokoyama M."/>
            <person name="Hidaka Y."/>
            <person name="Tomita J."/>
            <person name="Sakakibara K."/>
            <person name="Suzuki K."/>
            <person name="Yasuda S."/>
            <person name="Sato H."/>
            <person name="Yamaguchi M."/>
            <person name="Yoshida S.I."/>
            <person name="Koizumi N."/>
            <person name="Kawamura Y."/>
        </authorList>
    </citation>
    <scope>NUCLEOTIDE SEQUENCE [LARGE SCALE GENOMIC DNA]</scope>
    <source>
        <strain evidence="2">E18</strain>
    </source>
</reference>
<name>A0A2P2D880_9LEPT</name>
<evidence type="ECO:0000313" key="1">
    <source>
        <dbReference type="EMBL" id="GBF40818.1"/>
    </source>
</evidence>
<evidence type="ECO:0008006" key="3">
    <source>
        <dbReference type="Google" id="ProtNLM"/>
    </source>
</evidence>
<dbReference type="Proteomes" id="UP000245206">
    <property type="component" value="Unassembled WGS sequence"/>
</dbReference>
<dbReference type="AlphaFoldDB" id="A0A2P2D880"/>
<gene>
    <name evidence="1" type="ORF">LPTSP2_00840</name>
</gene>
<organism evidence="1 2">
    <name type="scientific">Leptospira ellinghausenii</name>
    <dbReference type="NCBI Taxonomy" id="1917822"/>
    <lineage>
        <taxon>Bacteria</taxon>
        <taxon>Pseudomonadati</taxon>
        <taxon>Spirochaetota</taxon>
        <taxon>Spirochaetia</taxon>
        <taxon>Leptospirales</taxon>
        <taxon>Leptospiraceae</taxon>
        <taxon>Leptospira</taxon>
    </lineage>
</organism>
<dbReference type="EMBL" id="BFAZ01000001">
    <property type="protein sequence ID" value="GBF40818.1"/>
    <property type="molecule type" value="Genomic_DNA"/>
</dbReference>
<dbReference type="InterPro" id="IPR011989">
    <property type="entry name" value="ARM-like"/>
</dbReference>
<keyword evidence="2" id="KW-1185">Reference proteome</keyword>
<comment type="caution">
    <text evidence="1">The sequence shown here is derived from an EMBL/GenBank/DDBJ whole genome shotgun (WGS) entry which is preliminary data.</text>
</comment>
<dbReference type="RefSeq" id="WP_108958098.1">
    <property type="nucleotide sequence ID" value="NZ_BFAZ01000001.1"/>
</dbReference>
<evidence type="ECO:0000313" key="2">
    <source>
        <dbReference type="Proteomes" id="UP000245206"/>
    </source>
</evidence>
<dbReference type="Gene3D" id="1.25.10.10">
    <property type="entry name" value="Leucine-rich Repeat Variant"/>
    <property type="match status" value="1"/>
</dbReference>
<dbReference type="Pfam" id="PF03130">
    <property type="entry name" value="HEAT_PBS"/>
    <property type="match status" value="1"/>
</dbReference>